<feature type="compositionally biased region" description="Low complexity" evidence="1">
    <location>
        <begin position="77"/>
        <end position="86"/>
    </location>
</feature>
<accession>A0AAV3RWX5</accession>
<gene>
    <name evidence="2" type="ORF">LIER_31654</name>
</gene>
<evidence type="ECO:0000313" key="3">
    <source>
        <dbReference type="Proteomes" id="UP001454036"/>
    </source>
</evidence>
<organism evidence="2 3">
    <name type="scientific">Lithospermum erythrorhizon</name>
    <name type="common">Purple gromwell</name>
    <name type="synonym">Lithospermum officinale var. erythrorhizon</name>
    <dbReference type="NCBI Taxonomy" id="34254"/>
    <lineage>
        <taxon>Eukaryota</taxon>
        <taxon>Viridiplantae</taxon>
        <taxon>Streptophyta</taxon>
        <taxon>Embryophyta</taxon>
        <taxon>Tracheophyta</taxon>
        <taxon>Spermatophyta</taxon>
        <taxon>Magnoliopsida</taxon>
        <taxon>eudicotyledons</taxon>
        <taxon>Gunneridae</taxon>
        <taxon>Pentapetalae</taxon>
        <taxon>asterids</taxon>
        <taxon>lamiids</taxon>
        <taxon>Boraginales</taxon>
        <taxon>Boraginaceae</taxon>
        <taxon>Boraginoideae</taxon>
        <taxon>Lithospermeae</taxon>
        <taxon>Lithospermum</taxon>
    </lineage>
</organism>
<sequence length="99" mass="10601">MAQGSASQLDEHVPRLRGRCNSSCCRRGYSSQSRPVCRESRRPIGIDAADGALRASRPDFTATYPDLTASAHDSRGAASSSPSRYPAPHPALVVYALNI</sequence>
<protein>
    <submittedName>
        <fullName evidence="2">Uncharacterized protein</fullName>
    </submittedName>
</protein>
<dbReference type="AlphaFoldDB" id="A0AAV3RWX5"/>
<feature type="region of interest" description="Disordered" evidence="1">
    <location>
        <begin position="64"/>
        <end position="87"/>
    </location>
</feature>
<proteinExistence type="predicted"/>
<reference evidence="2 3" key="1">
    <citation type="submission" date="2024-01" db="EMBL/GenBank/DDBJ databases">
        <title>The complete chloroplast genome sequence of Lithospermum erythrorhizon: insights into the phylogenetic relationship among Boraginaceae species and the maternal lineages of purple gromwells.</title>
        <authorList>
            <person name="Okada T."/>
            <person name="Watanabe K."/>
        </authorList>
    </citation>
    <scope>NUCLEOTIDE SEQUENCE [LARGE SCALE GENOMIC DNA]</scope>
</reference>
<evidence type="ECO:0000313" key="2">
    <source>
        <dbReference type="EMBL" id="GAA0184366.1"/>
    </source>
</evidence>
<name>A0AAV3RWX5_LITER</name>
<dbReference type="Proteomes" id="UP001454036">
    <property type="component" value="Unassembled WGS sequence"/>
</dbReference>
<dbReference type="EMBL" id="BAABME010011838">
    <property type="protein sequence ID" value="GAA0184366.1"/>
    <property type="molecule type" value="Genomic_DNA"/>
</dbReference>
<keyword evidence="3" id="KW-1185">Reference proteome</keyword>
<comment type="caution">
    <text evidence="2">The sequence shown here is derived from an EMBL/GenBank/DDBJ whole genome shotgun (WGS) entry which is preliminary data.</text>
</comment>
<evidence type="ECO:0000256" key="1">
    <source>
        <dbReference type="SAM" id="MobiDB-lite"/>
    </source>
</evidence>